<protein>
    <submittedName>
        <fullName evidence="2">DNA-binding protein</fullName>
    </submittedName>
</protein>
<gene>
    <name evidence="2" type="ORF">PDM28_09500</name>
</gene>
<organism evidence="2 3">
    <name type="scientific">Stenotrophomonas aracearum</name>
    <dbReference type="NCBI Taxonomy" id="3003272"/>
    <lineage>
        <taxon>Bacteria</taxon>
        <taxon>Pseudomonadati</taxon>
        <taxon>Pseudomonadota</taxon>
        <taxon>Gammaproteobacteria</taxon>
        <taxon>Lysobacterales</taxon>
        <taxon>Lysobacteraceae</taxon>
        <taxon>Stenotrophomonas</taxon>
    </lineage>
</organism>
<reference evidence="2 3" key="1">
    <citation type="submission" date="2022-12" db="EMBL/GenBank/DDBJ databases">
        <title>Two new species, Stenotrophomonas aracearum and Stenotrophomonas oahuensis, isolated from Anthurium (Araceae family) in Hawaii.</title>
        <authorList>
            <person name="Chunag S.C."/>
            <person name="Dobhal S."/>
            <person name="Alvarez A."/>
            <person name="Arif M."/>
        </authorList>
    </citation>
    <scope>NUCLEOTIDE SEQUENCE [LARGE SCALE GENOMIC DNA]</scope>
    <source>
        <strain evidence="2 3">A5588</strain>
    </source>
</reference>
<keyword evidence="2" id="KW-0238">DNA-binding</keyword>
<name>A0ABY9YI05_9GAMM</name>
<sequence>MPDSVTKGEAFAAIESLLANGKPPHHLNVRAALGGRGSGPTLSRFVAAWFAERAALLAGRPSSVADMALADVIAALKSLGEPDAQGNVLANLPSAFERIGLTLDQLFIVLHAWESDLERREGILAKTNTTLASEIT</sequence>
<keyword evidence="3" id="KW-1185">Reference proteome</keyword>
<dbReference type="Pfam" id="PF11740">
    <property type="entry name" value="KfrA_N"/>
    <property type="match status" value="1"/>
</dbReference>
<feature type="domain" description="KfrA N-terminal DNA-binding" evidence="1">
    <location>
        <begin position="9"/>
        <end position="77"/>
    </location>
</feature>
<dbReference type="EMBL" id="CP115543">
    <property type="protein sequence ID" value="WNH50502.1"/>
    <property type="molecule type" value="Genomic_DNA"/>
</dbReference>
<evidence type="ECO:0000313" key="3">
    <source>
        <dbReference type="Proteomes" id="UP001305421"/>
    </source>
</evidence>
<dbReference type="RefSeq" id="WP_080047697.1">
    <property type="nucleotide sequence ID" value="NZ_CP115543.1"/>
</dbReference>
<proteinExistence type="predicted"/>
<dbReference type="Proteomes" id="UP001305421">
    <property type="component" value="Chromosome"/>
</dbReference>
<evidence type="ECO:0000313" key="2">
    <source>
        <dbReference type="EMBL" id="WNH50502.1"/>
    </source>
</evidence>
<dbReference type="GO" id="GO:0003677">
    <property type="term" value="F:DNA binding"/>
    <property type="evidence" value="ECO:0007669"/>
    <property type="project" value="UniProtKB-KW"/>
</dbReference>
<evidence type="ECO:0000259" key="1">
    <source>
        <dbReference type="Pfam" id="PF11740"/>
    </source>
</evidence>
<dbReference type="InterPro" id="IPR021104">
    <property type="entry name" value="KfrA_DNA-bd_N"/>
</dbReference>
<accession>A0ABY9YI05</accession>